<feature type="domain" description="Ion transport" evidence="14">
    <location>
        <begin position="1220"/>
        <end position="1446"/>
    </location>
</feature>
<feature type="transmembrane region" description="Helical" evidence="13">
    <location>
        <begin position="1323"/>
        <end position="1356"/>
    </location>
</feature>
<feature type="transmembrane region" description="Helical" evidence="13">
    <location>
        <begin position="169"/>
        <end position="187"/>
    </location>
</feature>
<dbReference type="EMBL" id="LGRX02025341">
    <property type="protein sequence ID" value="KAK3252568.1"/>
    <property type="molecule type" value="Genomic_DNA"/>
</dbReference>
<feature type="transmembrane region" description="Helical" evidence="13">
    <location>
        <begin position="1249"/>
        <end position="1270"/>
    </location>
</feature>
<dbReference type="FunFam" id="1.20.120.350:FF:000009">
    <property type="entry name" value="Voltage-dependent T-type calcium channel subunit alpha"/>
    <property type="match status" value="1"/>
</dbReference>
<feature type="transmembrane region" description="Helical" evidence="13">
    <location>
        <begin position="980"/>
        <end position="1001"/>
    </location>
</feature>
<proteinExistence type="predicted"/>
<feature type="transmembrane region" description="Helical" evidence="13">
    <location>
        <begin position="651"/>
        <end position="669"/>
    </location>
</feature>
<accession>A0AAE0CCJ2</accession>
<keyword evidence="2" id="KW-0813">Transport</keyword>
<keyword evidence="5" id="KW-0851">Voltage-gated channel</keyword>
<dbReference type="PROSITE" id="PS50096">
    <property type="entry name" value="IQ"/>
    <property type="match status" value="1"/>
</dbReference>
<feature type="region of interest" description="Disordered" evidence="12">
    <location>
        <begin position="846"/>
        <end position="873"/>
    </location>
</feature>
<feature type="transmembrane region" description="Helical" evidence="13">
    <location>
        <begin position="1220"/>
        <end position="1237"/>
    </location>
</feature>
<feature type="transmembrane region" description="Helical" evidence="13">
    <location>
        <begin position="207"/>
        <end position="228"/>
    </location>
</feature>
<evidence type="ECO:0000256" key="8">
    <source>
        <dbReference type="ARBA" id="ARBA00023136"/>
    </source>
</evidence>
<dbReference type="GO" id="GO:0001518">
    <property type="term" value="C:voltage-gated sodium channel complex"/>
    <property type="evidence" value="ECO:0007669"/>
    <property type="project" value="TreeGrafter"/>
</dbReference>
<evidence type="ECO:0000256" key="3">
    <source>
        <dbReference type="ARBA" id="ARBA00022692"/>
    </source>
</evidence>
<evidence type="ECO:0000256" key="1">
    <source>
        <dbReference type="ARBA" id="ARBA00004141"/>
    </source>
</evidence>
<dbReference type="InterPro" id="IPR005821">
    <property type="entry name" value="Ion_trans_dom"/>
</dbReference>
<feature type="domain" description="Ion transport" evidence="14">
    <location>
        <begin position="619"/>
        <end position="840"/>
    </location>
</feature>
<dbReference type="Proteomes" id="UP001190700">
    <property type="component" value="Unassembled WGS sequence"/>
</dbReference>
<feature type="transmembrane region" description="Helical" evidence="13">
    <location>
        <begin position="809"/>
        <end position="835"/>
    </location>
</feature>
<feature type="compositionally biased region" description="Basic and acidic residues" evidence="12">
    <location>
        <begin position="1703"/>
        <end position="1731"/>
    </location>
</feature>
<feature type="domain" description="Ion transport" evidence="14">
    <location>
        <begin position="168"/>
        <end position="443"/>
    </location>
</feature>
<evidence type="ECO:0000256" key="6">
    <source>
        <dbReference type="ARBA" id="ARBA00022989"/>
    </source>
</evidence>
<feature type="region of interest" description="Disordered" evidence="12">
    <location>
        <begin position="19"/>
        <end position="61"/>
    </location>
</feature>
<feature type="transmembrane region" description="Helical" evidence="13">
    <location>
        <begin position="412"/>
        <end position="436"/>
    </location>
</feature>
<feature type="transmembrane region" description="Helical" evidence="13">
    <location>
        <begin position="1415"/>
        <end position="1440"/>
    </location>
</feature>
<keyword evidence="16" id="KW-1185">Reference proteome</keyword>
<organism evidence="15 16">
    <name type="scientific">Cymbomonas tetramitiformis</name>
    <dbReference type="NCBI Taxonomy" id="36881"/>
    <lineage>
        <taxon>Eukaryota</taxon>
        <taxon>Viridiplantae</taxon>
        <taxon>Chlorophyta</taxon>
        <taxon>Pyramimonadophyceae</taxon>
        <taxon>Pyramimonadales</taxon>
        <taxon>Pyramimonadaceae</taxon>
        <taxon>Cymbomonas</taxon>
    </lineage>
</organism>
<comment type="caution">
    <text evidence="15">The sequence shown here is derived from an EMBL/GenBank/DDBJ whole genome shotgun (WGS) entry which is preliminary data.</text>
</comment>
<feature type="transmembrane region" description="Helical" evidence="13">
    <location>
        <begin position="290"/>
        <end position="314"/>
    </location>
</feature>
<reference evidence="15 16" key="1">
    <citation type="journal article" date="2015" name="Genome Biol. Evol.">
        <title>Comparative Genomics of a Bacterivorous Green Alga Reveals Evolutionary Causalities and Consequences of Phago-Mixotrophic Mode of Nutrition.</title>
        <authorList>
            <person name="Burns J.A."/>
            <person name="Paasch A."/>
            <person name="Narechania A."/>
            <person name="Kim E."/>
        </authorList>
    </citation>
    <scope>NUCLEOTIDE SEQUENCE [LARGE SCALE GENOMIC DNA]</scope>
    <source>
        <strain evidence="15 16">PLY_AMNH</strain>
    </source>
</reference>
<feature type="region of interest" description="Disordered" evidence="12">
    <location>
        <begin position="1685"/>
        <end position="1741"/>
    </location>
</feature>
<evidence type="ECO:0000256" key="12">
    <source>
        <dbReference type="SAM" id="MobiDB-lite"/>
    </source>
</evidence>
<keyword evidence="4" id="KW-0677">Repeat</keyword>
<evidence type="ECO:0000259" key="14">
    <source>
        <dbReference type="Pfam" id="PF00520"/>
    </source>
</evidence>
<feature type="transmembrane region" description="Helical" evidence="13">
    <location>
        <begin position="780"/>
        <end position="797"/>
    </location>
</feature>
<feature type="compositionally biased region" description="Polar residues" evidence="12">
    <location>
        <begin position="862"/>
        <end position="873"/>
    </location>
</feature>
<feature type="coiled-coil region" evidence="11">
    <location>
        <begin position="450"/>
        <end position="493"/>
    </location>
</feature>
<dbReference type="PANTHER" id="PTHR10037:SF62">
    <property type="entry name" value="SODIUM CHANNEL PROTEIN 60E"/>
    <property type="match status" value="1"/>
</dbReference>
<dbReference type="PANTHER" id="PTHR10037">
    <property type="entry name" value="VOLTAGE-GATED CATION CHANNEL CALCIUM AND SODIUM"/>
    <property type="match status" value="1"/>
</dbReference>
<evidence type="ECO:0000256" key="4">
    <source>
        <dbReference type="ARBA" id="ARBA00022737"/>
    </source>
</evidence>
<gene>
    <name evidence="15" type="ORF">CYMTET_38138</name>
</gene>
<dbReference type="GO" id="GO:0005248">
    <property type="term" value="F:voltage-gated sodium channel activity"/>
    <property type="evidence" value="ECO:0007669"/>
    <property type="project" value="TreeGrafter"/>
</dbReference>
<feature type="compositionally biased region" description="Polar residues" evidence="12">
    <location>
        <begin position="32"/>
        <end position="61"/>
    </location>
</feature>
<evidence type="ECO:0000256" key="2">
    <source>
        <dbReference type="ARBA" id="ARBA00022448"/>
    </source>
</evidence>
<keyword evidence="8 13" id="KW-0472">Membrane</keyword>
<dbReference type="Gene3D" id="1.20.120.350">
    <property type="entry name" value="Voltage-gated potassium channels. Chain C"/>
    <property type="match status" value="4"/>
</dbReference>
<evidence type="ECO:0000256" key="7">
    <source>
        <dbReference type="ARBA" id="ARBA00023065"/>
    </source>
</evidence>
<feature type="domain" description="Ion transport" evidence="14">
    <location>
        <begin position="906"/>
        <end position="1170"/>
    </location>
</feature>
<feature type="compositionally biased region" description="Polar residues" evidence="12">
    <location>
        <begin position="86"/>
        <end position="95"/>
    </location>
</feature>
<keyword evidence="6 13" id="KW-1133">Transmembrane helix</keyword>
<keyword evidence="10" id="KW-0407">Ion channel</keyword>
<evidence type="ECO:0000313" key="15">
    <source>
        <dbReference type="EMBL" id="KAK3252568.1"/>
    </source>
</evidence>
<keyword evidence="7" id="KW-0406">Ion transport</keyword>
<keyword evidence="3 13" id="KW-0812">Transmembrane</keyword>
<dbReference type="InterPro" id="IPR027359">
    <property type="entry name" value="Volt_channel_dom_sf"/>
</dbReference>
<dbReference type="Pfam" id="PF00520">
    <property type="entry name" value="Ion_trans"/>
    <property type="match status" value="4"/>
</dbReference>
<keyword evidence="11" id="KW-0175">Coiled coil</keyword>
<feature type="transmembrane region" description="Helical" evidence="13">
    <location>
        <begin position="689"/>
        <end position="714"/>
    </location>
</feature>
<feature type="transmembrane region" description="Helical" evidence="13">
    <location>
        <begin position="941"/>
        <end position="960"/>
    </location>
</feature>
<evidence type="ECO:0000313" key="16">
    <source>
        <dbReference type="Proteomes" id="UP001190700"/>
    </source>
</evidence>
<dbReference type="Gene3D" id="1.10.287.70">
    <property type="match status" value="4"/>
</dbReference>
<evidence type="ECO:0000256" key="10">
    <source>
        <dbReference type="ARBA" id="ARBA00023303"/>
    </source>
</evidence>
<feature type="transmembrane region" description="Helical" evidence="13">
    <location>
        <begin position="909"/>
        <end position="929"/>
    </location>
</feature>
<keyword evidence="9" id="KW-0325">Glycoprotein</keyword>
<evidence type="ECO:0000256" key="5">
    <source>
        <dbReference type="ARBA" id="ARBA00022882"/>
    </source>
</evidence>
<dbReference type="InterPro" id="IPR043203">
    <property type="entry name" value="VGCC_Ca_Na"/>
</dbReference>
<feature type="transmembrane region" description="Helical" evidence="13">
    <location>
        <begin position="1136"/>
        <end position="1160"/>
    </location>
</feature>
<evidence type="ECO:0000256" key="11">
    <source>
        <dbReference type="SAM" id="Coils"/>
    </source>
</evidence>
<comment type="subcellular location">
    <subcellularLocation>
        <location evidence="1">Membrane</location>
        <topology evidence="1">Multi-pass membrane protein</topology>
    </subcellularLocation>
</comment>
<sequence>MSRVEEEDNPLRAVELARPRVSRSKRSISEAVKNTQFEESLSPNQETLRANSFSTRQQIQPPSAEIAQIIEEDFKEPNTGDGASRISANHASTSYGEKVKADSKTPPPSVGVLPKGRKPLPQGPSNTVATVKTSIACQTEADLGDKSLFLFSGHNRIRIKARWVIEQSWFDRFILVVIFFSCINVAVQEDLGTTDGVFFEFLEGMDLAFTAVFFMELIIKAVALGFLLDQGAYLRDAWNVMDFLVVVSAILERTNFVDTSFLVVLRVMRILRPLRFVQRFPELQTLVETLFSSLAMLGQVIIITIFFLVIFGVLGIQWFKGAFHYACHEKLEDGSPGAPADPFWRCTNSNKFIGAYSCSENQVCSYVEENPAKDVVSFDNAFDAMLAIFQSMTLEGWVDITYDLMDSRGTSCVAYMLLIVLIGNFGLMNLALAVIFESYQESKALVIAKQKRMELAQELLYQELKEAEEAERAKLEAEDAERAKLEAEDASRKSINRPDTVMITATEGITNGVASITNSVKNVEQSLTLREDHPINLFKARLLRFLQHPITEYSVMFVVLVNIAVLCCAHHDMVRAAVPPPAQGTSITNSVKNVEQSLTLREDHPINLFKARLLRFLQHPITEYSVMFVVLVNIAVLCCAHHDMSKQLEMILYNLNVACTSIFVVELLAKLVAMPMQVFFDDWMNPFDAAVVLISTLTELLSGGGGAIGAFRSLRVIRIFKLAKGWKSLQAFLESAAKAISAAFPMVALMSIFIFLFTILGLKLFKGKDLDPDRDLYGNIYFAMLSTIQVISGENWNELMYGGYSEIGALGIFYFVILYIIGNTLLFNLFVAILIDAFVAHHDEDTKGDEGEDTSSGEEATPSESQTPRNSMSEPIVPSLTGHKLMIFSPTNPLRTFLHKMVFTDAFEYVVTFFICLSCLNLILLTYDVEEGSNLHKYTEFCSWLTAITFMVEMCMKLVVMGLYRGEGAYTRDAWNVADGITAVVTVLSLHFPSVSWVRFFRVLRPLRLISRLLFMRVILSCLMIALVKSISIAIVGFLMWITFSVVGLQLFMGSYYNCSDSSISRRDDCTGLSPEGVQREWMLTTDHTFDDIFQSMITTFEIATLEMWPSIMWTGVDSTGPDEAWVLGSNKRSYLAVYFVFVLILLAFFLINLFVGIVIDTFNEYKQSTYKSTSTPSALADEWLEMEVDLGGLSCNSDPLPPSWIYQQYVYRIVMDKKFEKLTILIICLNLLPLLMEHYQQPDSLTEFLSISSITFTTIFCVEMVVKLFGLGPAGYCRSMWNLLDALCVLTTLFLGPWVASIRMVRLTRILRLVRTSPMKKLVMALVQALPGILQTGMLLLLVLFIYSMLGILMFKDVVHGEFLNRHVNFSNFSTAMFLLFRCATGESYNGIMFELAVTEPDCDRSEGNCGSWIAIPFMFSFVVFVQMILLNIFIAVVLSSYSDIALAEGRVISMFYVQMIHDRWCEKDTLQTGVLSMEKVFEIIQEIPKPLGIAKENSLHKIEPPLTEGEMFSVNRLLLPHLKGMGLELVEGHVHHRHFLFAMVCAAFIKTADNIDEETIDFVCKRAKRHAPSHSKLLTSNMSSMKRPRLLSTSFKRNRPRTESGSVVKIFPLEEVMAVSIIEKYYRSYLIRKEMKKIGTSPSSLMVNHMVGAKMTSTQPKAGDLGRDATEIRRFEIPDDEESKEGILHHFGKQSAAQLARTKEKRDEQAMRLAEKRLDAEEENQERMARGGSAEASRF</sequence>
<evidence type="ECO:0000256" key="9">
    <source>
        <dbReference type="ARBA" id="ARBA00023180"/>
    </source>
</evidence>
<protein>
    <recommendedName>
        <fullName evidence="14">Ion transport domain-containing protein</fullName>
    </recommendedName>
</protein>
<feature type="region of interest" description="Disordered" evidence="12">
    <location>
        <begin position="76"/>
        <end position="125"/>
    </location>
</feature>
<feature type="transmembrane region" description="Helical" evidence="13">
    <location>
        <begin position="1282"/>
        <end position="1302"/>
    </location>
</feature>
<dbReference type="SUPFAM" id="SSF81324">
    <property type="entry name" value="Voltage-gated potassium channels"/>
    <property type="match status" value="4"/>
</dbReference>
<feature type="transmembrane region" description="Helical" evidence="13">
    <location>
        <begin position="735"/>
        <end position="760"/>
    </location>
</feature>
<feature type="transmembrane region" description="Helical" evidence="13">
    <location>
        <begin position="621"/>
        <end position="639"/>
    </location>
</feature>
<name>A0AAE0CCJ2_9CHLO</name>
<evidence type="ECO:0000256" key="13">
    <source>
        <dbReference type="SAM" id="Phobius"/>
    </source>
</evidence>